<feature type="region of interest" description="Disordered" evidence="1">
    <location>
        <begin position="63"/>
        <end position="105"/>
    </location>
</feature>
<sequence>MFRSPFSLLSARAVIGSRQLHASPTARKTVTEKVTEVADKVNKGVGKTLASAIEKGEKATNVAKETLESTSEEAKSKVEEAEGRLKHKANETVAKAREAKDELNK</sequence>
<dbReference type="Proteomes" id="UP000724874">
    <property type="component" value="Unassembled WGS sequence"/>
</dbReference>
<dbReference type="OrthoDB" id="4023585at2759"/>
<proteinExistence type="predicted"/>
<reference evidence="2" key="1">
    <citation type="submission" date="2020-11" db="EMBL/GenBank/DDBJ databases">
        <authorList>
            <consortium name="DOE Joint Genome Institute"/>
            <person name="Ahrendt S."/>
            <person name="Riley R."/>
            <person name="Andreopoulos W."/>
            <person name="LaButti K."/>
            <person name="Pangilinan J."/>
            <person name="Ruiz-duenas F.J."/>
            <person name="Barrasa J.M."/>
            <person name="Sanchez-Garcia M."/>
            <person name="Camarero S."/>
            <person name="Miyauchi S."/>
            <person name="Serrano A."/>
            <person name="Linde D."/>
            <person name="Babiker R."/>
            <person name="Drula E."/>
            <person name="Ayuso-Fernandez I."/>
            <person name="Pacheco R."/>
            <person name="Padilla G."/>
            <person name="Ferreira P."/>
            <person name="Barriuso J."/>
            <person name="Kellner H."/>
            <person name="Castanera R."/>
            <person name="Alfaro M."/>
            <person name="Ramirez L."/>
            <person name="Pisabarro A.G."/>
            <person name="Kuo A."/>
            <person name="Tritt A."/>
            <person name="Lipzen A."/>
            <person name="He G."/>
            <person name="Yan M."/>
            <person name="Ng V."/>
            <person name="Cullen D."/>
            <person name="Martin F."/>
            <person name="Rosso M.-N."/>
            <person name="Henrissat B."/>
            <person name="Hibbett D."/>
            <person name="Martinez A.T."/>
            <person name="Grigoriev I.V."/>
        </authorList>
    </citation>
    <scope>NUCLEOTIDE SEQUENCE</scope>
    <source>
        <strain evidence="2">AH 44721</strain>
    </source>
</reference>
<evidence type="ECO:0000313" key="2">
    <source>
        <dbReference type="EMBL" id="KAF8912959.1"/>
    </source>
</evidence>
<accession>A0A9P5TUJ0</accession>
<name>A0A9P5TUJ0_GYMJU</name>
<protein>
    <submittedName>
        <fullName evidence="2">Uncharacterized protein</fullName>
    </submittedName>
</protein>
<dbReference type="AlphaFoldDB" id="A0A9P5TUJ0"/>
<keyword evidence="3" id="KW-1185">Reference proteome</keyword>
<evidence type="ECO:0000256" key="1">
    <source>
        <dbReference type="SAM" id="MobiDB-lite"/>
    </source>
</evidence>
<gene>
    <name evidence="2" type="ORF">CPB84DRAFT_1841392</name>
</gene>
<comment type="caution">
    <text evidence="2">The sequence shown here is derived from an EMBL/GenBank/DDBJ whole genome shotgun (WGS) entry which is preliminary data.</text>
</comment>
<dbReference type="EMBL" id="JADNYJ010000002">
    <property type="protein sequence ID" value="KAF8912959.1"/>
    <property type="molecule type" value="Genomic_DNA"/>
</dbReference>
<organism evidence="2 3">
    <name type="scientific">Gymnopilus junonius</name>
    <name type="common">Spectacular rustgill mushroom</name>
    <name type="synonym">Gymnopilus spectabilis subsp. junonius</name>
    <dbReference type="NCBI Taxonomy" id="109634"/>
    <lineage>
        <taxon>Eukaryota</taxon>
        <taxon>Fungi</taxon>
        <taxon>Dikarya</taxon>
        <taxon>Basidiomycota</taxon>
        <taxon>Agaricomycotina</taxon>
        <taxon>Agaricomycetes</taxon>
        <taxon>Agaricomycetidae</taxon>
        <taxon>Agaricales</taxon>
        <taxon>Agaricineae</taxon>
        <taxon>Hymenogastraceae</taxon>
        <taxon>Gymnopilus</taxon>
    </lineage>
</organism>
<evidence type="ECO:0000313" key="3">
    <source>
        <dbReference type="Proteomes" id="UP000724874"/>
    </source>
</evidence>
<feature type="compositionally biased region" description="Basic and acidic residues" evidence="1">
    <location>
        <begin position="72"/>
        <end position="105"/>
    </location>
</feature>